<accession>A0A0F9DU10</accession>
<reference evidence="2" key="1">
    <citation type="journal article" date="2015" name="Nature">
        <title>Complex archaea that bridge the gap between prokaryotes and eukaryotes.</title>
        <authorList>
            <person name="Spang A."/>
            <person name="Saw J.H."/>
            <person name="Jorgensen S.L."/>
            <person name="Zaremba-Niedzwiedzka K."/>
            <person name="Martijn J."/>
            <person name="Lind A.E."/>
            <person name="van Eijk R."/>
            <person name="Schleper C."/>
            <person name="Guy L."/>
            <person name="Ettema T.J."/>
        </authorList>
    </citation>
    <scope>NUCLEOTIDE SEQUENCE</scope>
</reference>
<dbReference type="PROSITE" id="PS50800">
    <property type="entry name" value="SAP"/>
    <property type="match status" value="1"/>
</dbReference>
<protein>
    <recommendedName>
        <fullName evidence="1">SAP domain-containing protein</fullName>
    </recommendedName>
</protein>
<evidence type="ECO:0000313" key="2">
    <source>
        <dbReference type="EMBL" id="KKL15358.1"/>
    </source>
</evidence>
<dbReference type="EMBL" id="LAZR01040091">
    <property type="protein sequence ID" value="KKL15358.1"/>
    <property type="molecule type" value="Genomic_DNA"/>
</dbReference>
<dbReference type="AlphaFoldDB" id="A0A0F9DU10"/>
<name>A0A0F9DU10_9ZZZZ</name>
<feature type="domain" description="SAP" evidence="1">
    <location>
        <begin position="36"/>
        <end position="69"/>
    </location>
</feature>
<comment type="caution">
    <text evidence="2">The sequence shown here is derived from an EMBL/GenBank/DDBJ whole genome shotgun (WGS) entry which is preliminary data.</text>
</comment>
<dbReference type="InterPro" id="IPR003034">
    <property type="entry name" value="SAP_dom"/>
</dbReference>
<gene>
    <name evidence="2" type="ORF">LCGC14_2506420</name>
</gene>
<evidence type="ECO:0000259" key="1">
    <source>
        <dbReference type="PROSITE" id="PS50800"/>
    </source>
</evidence>
<organism evidence="2">
    <name type="scientific">marine sediment metagenome</name>
    <dbReference type="NCBI Taxonomy" id="412755"/>
    <lineage>
        <taxon>unclassified sequences</taxon>
        <taxon>metagenomes</taxon>
        <taxon>ecological metagenomes</taxon>
    </lineage>
</organism>
<sequence>MPGIIRSRLVAVKNRERQLNRNDFLSVPEPEPAVDLDALTYRDMQELAKSLGIAAGGSKVDLCSRLKES</sequence>
<dbReference type="Pfam" id="PF02037">
    <property type="entry name" value="SAP"/>
    <property type="match status" value="1"/>
</dbReference>
<proteinExistence type="predicted"/>